<evidence type="ECO:0000313" key="2">
    <source>
        <dbReference type="Proteomes" id="UP000015106"/>
    </source>
</evidence>
<dbReference type="GeneID" id="125514314"/>
<dbReference type="Gramene" id="TuG1812G0600003038.01.T01">
    <property type="protein sequence ID" value="TuG1812G0600003038.01.T01"/>
    <property type="gene ID" value="TuG1812G0600003038.01"/>
</dbReference>
<dbReference type="EnsemblPlants" id="TuG1812G0600003038.01.T01">
    <property type="protein sequence ID" value="TuG1812G0600003038.01.T01"/>
    <property type="gene ID" value="TuG1812G0600003038.01"/>
</dbReference>
<dbReference type="KEGG" id="tua:125514314"/>
<dbReference type="Proteomes" id="UP000015106">
    <property type="component" value="Chromosome 6"/>
</dbReference>
<proteinExistence type="predicted"/>
<reference evidence="2" key="1">
    <citation type="journal article" date="2013" name="Nature">
        <title>Draft genome of the wheat A-genome progenitor Triticum urartu.</title>
        <authorList>
            <person name="Ling H.Q."/>
            <person name="Zhao S."/>
            <person name="Liu D."/>
            <person name="Wang J."/>
            <person name="Sun H."/>
            <person name="Zhang C."/>
            <person name="Fan H."/>
            <person name="Li D."/>
            <person name="Dong L."/>
            <person name="Tao Y."/>
            <person name="Gao C."/>
            <person name="Wu H."/>
            <person name="Li Y."/>
            <person name="Cui Y."/>
            <person name="Guo X."/>
            <person name="Zheng S."/>
            <person name="Wang B."/>
            <person name="Yu K."/>
            <person name="Liang Q."/>
            <person name="Yang W."/>
            <person name="Lou X."/>
            <person name="Chen J."/>
            <person name="Feng M."/>
            <person name="Jian J."/>
            <person name="Zhang X."/>
            <person name="Luo G."/>
            <person name="Jiang Y."/>
            <person name="Liu J."/>
            <person name="Wang Z."/>
            <person name="Sha Y."/>
            <person name="Zhang B."/>
            <person name="Wu H."/>
            <person name="Tang D."/>
            <person name="Shen Q."/>
            <person name="Xue P."/>
            <person name="Zou S."/>
            <person name="Wang X."/>
            <person name="Liu X."/>
            <person name="Wang F."/>
            <person name="Yang Y."/>
            <person name="An X."/>
            <person name="Dong Z."/>
            <person name="Zhang K."/>
            <person name="Zhang X."/>
            <person name="Luo M.C."/>
            <person name="Dvorak J."/>
            <person name="Tong Y."/>
            <person name="Wang J."/>
            <person name="Yang H."/>
            <person name="Li Z."/>
            <person name="Wang D."/>
            <person name="Zhang A."/>
            <person name="Wang J."/>
        </authorList>
    </citation>
    <scope>NUCLEOTIDE SEQUENCE</scope>
    <source>
        <strain evidence="2">cv. G1812</strain>
    </source>
</reference>
<organism evidence="1 2">
    <name type="scientific">Triticum urartu</name>
    <name type="common">Red wild einkorn</name>
    <name type="synonym">Crithodium urartu</name>
    <dbReference type="NCBI Taxonomy" id="4572"/>
    <lineage>
        <taxon>Eukaryota</taxon>
        <taxon>Viridiplantae</taxon>
        <taxon>Streptophyta</taxon>
        <taxon>Embryophyta</taxon>
        <taxon>Tracheophyta</taxon>
        <taxon>Spermatophyta</taxon>
        <taxon>Magnoliopsida</taxon>
        <taxon>Liliopsida</taxon>
        <taxon>Poales</taxon>
        <taxon>Poaceae</taxon>
        <taxon>BOP clade</taxon>
        <taxon>Pooideae</taxon>
        <taxon>Triticodae</taxon>
        <taxon>Triticeae</taxon>
        <taxon>Triticinae</taxon>
        <taxon>Triticum</taxon>
    </lineage>
</organism>
<name>A0A8R7QVE7_TRIUA</name>
<sequence>MDGDEVFDRASLGSTSSVNKIIHPYVQIGPATVRAPARIMLSLLLERLNIPDAIYRRRPYSHDTVSVTVLFYTSPPINGVSPPQMTITGVRSANQEVAEDSAAVAAIRYMENATNTIVIDLNYAGFKRMQQDNGYLRLRLNEAFEAIDKLSKGCLIAVRYMCAFSDQLHNVIAHAFPPARAVDKTTNETLMNIEVVANNLKDRSHHLEKKLYKVKRQAQAREHEIFAPVIRRR</sequence>
<reference evidence="1" key="2">
    <citation type="submission" date="2018-03" db="EMBL/GenBank/DDBJ databases">
        <title>The Triticum urartu genome reveals the dynamic nature of wheat genome evolution.</title>
        <authorList>
            <person name="Ling H."/>
            <person name="Ma B."/>
            <person name="Shi X."/>
            <person name="Liu H."/>
            <person name="Dong L."/>
            <person name="Sun H."/>
            <person name="Cao Y."/>
            <person name="Gao Q."/>
            <person name="Zheng S."/>
            <person name="Li Y."/>
            <person name="Yu Y."/>
            <person name="Du H."/>
            <person name="Qi M."/>
            <person name="Li Y."/>
            <person name="Yu H."/>
            <person name="Cui Y."/>
            <person name="Wang N."/>
            <person name="Chen C."/>
            <person name="Wu H."/>
            <person name="Zhao Y."/>
            <person name="Zhang J."/>
            <person name="Li Y."/>
            <person name="Zhou W."/>
            <person name="Zhang B."/>
            <person name="Hu W."/>
            <person name="Eijk M."/>
            <person name="Tang J."/>
            <person name="Witsenboer H."/>
            <person name="Zhao S."/>
            <person name="Li Z."/>
            <person name="Zhang A."/>
            <person name="Wang D."/>
            <person name="Liang C."/>
        </authorList>
    </citation>
    <scope>NUCLEOTIDE SEQUENCE [LARGE SCALE GENOMIC DNA]</scope>
    <source>
        <strain evidence="1">cv. G1812</strain>
    </source>
</reference>
<dbReference type="RefSeq" id="XP_048535585.1">
    <property type="nucleotide sequence ID" value="XM_048679628.1"/>
</dbReference>
<accession>A0A8R7QVE7</accession>
<gene>
    <name evidence="1" type="primary">LOC125514314</name>
</gene>
<dbReference type="AlphaFoldDB" id="A0A8R7QVE7"/>
<keyword evidence="2" id="KW-1185">Reference proteome</keyword>
<protein>
    <submittedName>
        <fullName evidence="1">Uncharacterized protein</fullName>
    </submittedName>
</protein>
<reference evidence="1" key="3">
    <citation type="submission" date="2022-06" db="UniProtKB">
        <authorList>
            <consortium name="EnsemblPlants"/>
        </authorList>
    </citation>
    <scope>IDENTIFICATION</scope>
</reference>
<evidence type="ECO:0000313" key="1">
    <source>
        <dbReference type="EnsemblPlants" id="TuG1812G0600003038.01.T01"/>
    </source>
</evidence>